<gene>
    <name evidence="3" type="ORF">BUL40_13310</name>
</gene>
<dbReference type="RefSeq" id="WP_010518552.1">
    <property type="nucleotide sequence ID" value="NZ_AFOE01000025.1"/>
</dbReference>
<dbReference type="Gene3D" id="2.40.360.20">
    <property type="match status" value="1"/>
</dbReference>
<name>A0A1V6LNR3_9FLAO</name>
<feature type="chain" id="PRO_5010716070" description="DUF3108 domain-containing protein" evidence="1">
    <location>
        <begin position="20"/>
        <end position="227"/>
    </location>
</feature>
<dbReference type="OrthoDB" id="665223at2"/>
<reference evidence="3 4" key="1">
    <citation type="submission" date="2016-12" db="EMBL/GenBank/DDBJ databases">
        <authorList>
            <person name="Song W.-J."/>
            <person name="Kurnit D.M."/>
        </authorList>
    </citation>
    <scope>NUCLEOTIDE SEQUENCE [LARGE SCALE GENOMIC DNA]</scope>
    <source>
        <strain evidence="3 4">HSG9</strain>
    </source>
</reference>
<feature type="domain" description="DUF3108" evidence="2">
    <location>
        <begin position="28"/>
        <end position="222"/>
    </location>
</feature>
<dbReference type="InterPro" id="IPR049279">
    <property type="entry name" value="DUF3108-like"/>
</dbReference>
<proteinExistence type="predicted"/>
<evidence type="ECO:0000313" key="3">
    <source>
        <dbReference type="EMBL" id="OQD41831.1"/>
    </source>
</evidence>
<evidence type="ECO:0000256" key="1">
    <source>
        <dbReference type="SAM" id="SignalP"/>
    </source>
</evidence>
<dbReference type="Pfam" id="PF21347">
    <property type="entry name" value="DUF3108_like"/>
    <property type="match status" value="1"/>
</dbReference>
<dbReference type="Proteomes" id="UP000191680">
    <property type="component" value="Unassembled WGS sequence"/>
</dbReference>
<keyword evidence="4" id="KW-1185">Reference proteome</keyword>
<evidence type="ECO:0000313" key="4">
    <source>
        <dbReference type="Proteomes" id="UP000191680"/>
    </source>
</evidence>
<evidence type="ECO:0000259" key="2">
    <source>
        <dbReference type="Pfam" id="PF21347"/>
    </source>
</evidence>
<dbReference type="AlphaFoldDB" id="A0A1V6LNR3"/>
<protein>
    <recommendedName>
        <fullName evidence="2">DUF3108 domain-containing protein</fullName>
    </recommendedName>
</protein>
<keyword evidence="1" id="KW-0732">Signal</keyword>
<comment type="caution">
    <text evidence="3">The sequence shown here is derived from an EMBL/GenBank/DDBJ whole genome shotgun (WGS) entry which is preliminary data.</text>
</comment>
<feature type="signal peptide" evidence="1">
    <location>
        <begin position="1"/>
        <end position="19"/>
    </location>
</feature>
<dbReference type="EMBL" id="MTBC01000010">
    <property type="protein sequence ID" value="OQD41831.1"/>
    <property type="molecule type" value="Genomic_DNA"/>
</dbReference>
<accession>A0A1V6LNR3</accession>
<organism evidence="3 4">
    <name type="scientific">Croceivirga radicis</name>
    <dbReference type="NCBI Taxonomy" id="1929488"/>
    <lineage>
        <taxon>Bacteria</taxon>
        <taxon>Pseudomonadati</taxon>
        <taxon>Bacteroidota</taxon>
        <taxon>Flavobacteriia</taxon>
        <taxon>Flavobacteriales</taxon>
        <taxon>Flavobacteriaceae</taxon>
        <taxon>Croceivirga</taxon>
    </lineage>
</organism>
<sequence>MKNLIILLTLSCFTYMASAQCSRYYPLEKGTTFTYDNLNKKGKSDGITHYKVSDVSTAGGITTATMEVKLTDAKGKESFSSDYSFTCDGDVVRIDYQSLMNTKMLEQFKDMEMEITGTDVELPNNLNVGQDLADANVAVSINMSGMNMKMNVDTVNRKVEKKETITTSAGTFDCYVIYSEIKSKMMMTNQTFPSRLWLAEGVGLVKQETYNKNGKLMGSTVLTSLEM</sequence>